<dbReference type="Proteomes" id="UP000177325">
    <property type="component" value="Unassembled WGS sequence"/>
</dbReference>
<protein>
    <submittedName>
        <fullName evidence="1">Uncharacterized protein</fullName>
    </submittedName>
</protein>
<comment type="caution">
    <text evidence="1">The sequence shown here is derived from an EMBL/GenBank/DDBJ whole genome shotgun (WGS) entry which is preliminary data.</text>
</comment>
<proteinExistence type="predicted"/>
<accession>A0A1F6FH49</accession>
<dbReference type="AlphaFoldDB" id="A0A1F6FH49"/>
<gene>
    <name evidence="1" type="ORF">A3G90_03985</name>
</gene>
<organism evidence="1 2">
    <name type="scientific">Candidatus Kaiserbacteria bacterium RIFCSPLOWO2_12_FULL_45_26</name>
    <dbReference type="NCBI Taxonomy" id="1798525"/>
    <lineage>
        <taxon>Bacteria</taxon>
        <taxon>Candidatus Kaiseribacteriota</taxon>
    </lineage>
</organism>
<name>A0A1F6FH49_9BACT</name>
<dbReference type="EMBL" id="MFMM01000001">
    <property type="protein sequence ID" value="OGG85188.1"/>
    <property type="molecule type" value="Genomic_DNA"/>
</dbReference>
<evidence type="ECO:0000313" key="2">
    <source>
        <dbReference type="Proteomes" id="UP000177325"/>
    </source>
</evidence>
<evidence type="ECO:0000313" key="1">
    <source>
        <dbReference type="EMBL" id="OGG85188.1"/>
    </source>
</evidence>
<reference evidence="1 2" key="1">
    <citation type="journal article" date="2016" name="Nat. Commun.">
        <title>Thousands of microbial genomes shed light on interconnected biogeochemical processes in an aquifer system.</title>
        <authorList>
            <person name="Anantharaman K."/>
            <person name="Brown C.T."/>
            <person name="Hug L.A."/>
            <person name="Sharon I."/>
            <person name="Castelle C.J."/>
            <person name="Probst A.J."/>
            <person name="Thomas B.C."/>
            <person name="Singh A."/>
            <person name="Wilkins M.J."/>
            <person name="Karaoz U."/>
            <person name="Brodie E.L."/>
            <person name="Williams K.H."/>
            <person name="Hubbard S.S."/>
            <person name="Banfield J.F."/>
        </authorList>
    </citation>
    <scope>NUCLEOTIDE SEQUENCE [LARGE SCALE GENOMIC DNA]</scope>
</reference>
<sequence length="201" mass="22310">MFFSSIQQEFSINNTVLSDEEKSQLIQAIGGVSAARSIIYGTMRVIDCYPVFTSVVVGGVAYRSNPVMLLQLKNKGCLNDSITTEILSSKAYTSSLRRLDLKLIRVTPRELNLPDGGFYSDIIAVAKSHGLTLCPQDTAAAIMTQLHSEWTTKSRLIVVSKPIVFDKQPWFMSVSPKRIKAEPGDNGHHVGPDEHLLFRRL</sequence>